<evidence type="ECO:0000256" key="2">
    <source>
        <dbReference type="ARBA" id="ARBA00023125"/>
    </source>
</evidence>
<evidence type="ECO:0000313" key="6">
    <source>
        <dbReference type="Proteomes" id="UP001218579"/>
    </source>
</evidence>
<dbReference type="Gene3D" id="1.10.10.10">
    <property type="entry name" value="Winged helix-like DNA-binding domain superfamily/Winged helix DNA-binding domain"/>
    <property type="match status" value="1"/>
</dbReference>
<dbReference type="EMBL" id="JAQQKV010000005">
    <property type="protein sequence ID" value="MDC7677789.1"/>
    <property type="molecule type" value="Genomic_DNA"/>
</dbReference>
<keyword evidence="2" id="KW-0238">DNA-binding</keyword>
<dbReference type="PROSITE" id="PS50949">
    <property type="entry name" value="HTH_GNTR"/>
    <property type="match status" value="1"/>
</dbReference>
<evidence type="ECO:0000256" key="1">
    <source>
        <dbReference type="ARBA" id="ARBA00023015"/>
    </source>
</evidence>
<proteinExistence type="predicted"/>
<dbReference type="SUPFAM" id="SSF46785">
    <property type="entry name" value="Winged helix' DNA-binding domain"/>
    <property type="match status" value="1"/>
</dbReference>
<comment type="caution">
    <text evidence="5">The sequence shown here is derived from an EMBL/GenBank/DDBJ whole genome shotgun (WGS) entry which is preliminary data.</text>
</comment>
<dbReference type="Pfam" id="PF07702">
    <property type="entry name" value="UTRA"/>
    <property type="match status" value="1"/>
</dbReference>
<dbReference type="RefSeq" id="WP_272746110.1">
    <property type="nucleotide sequence ID" value="NZ_JAQQKV010000005.1"/>
</dbReference>
<protein>
    <submittedName>
        <fullName evidence="5">UTRA domain-containing protein</fullName>
    </submittedName>
</protein>
<accession>A0ABT5HNH8</accession>
<dbReference type="CDD" id="cd07377">
    <property type="entry name" value="WHTH_GntR"/>
    <property type="match status" value="1"/>
</dbReference>
<dbReference type="InterPro" id="IPR036390">
    <property type="entry name" value="WH_DNA-bd_sf"/>
</dbReference>
<dbReference type="InterPro" id="IPR028978">
    <property type="entry name" value="Chorismate_lyase_/UTRA_dom_sf"/>
</dbReference>
<dbReference type="PANTHER" id="PTHR44846">
    <property type="entry name" value="MANNOSYL-D-GLYCERATE TRANSPORT/METABOLISM SYSTEM REPRESSOR MNGR-RELATED"/>
    <property type="match status" value="1"/>
</dbReference>
<name>A0ABT5HNH8_9CAUL</name>
<dbReference type="SUPFAM" id="SSF64288">
    <property type="entry name" value="Chorismate lyase-like"/>
    <property type="match status" value="1"/>
</dbReference>
<reference evidence="5 6" key="1">
    <citation type="submission" date="2023-01" db="EMBL/GenBank/DDBJ databases">
        <title>Novel species of the genus Asticcacaulis isolated from rivers.</title>
        <authorList>
            <person name="Lu H."/>
        </authorList>
    </citation>
    <scope>NUCLEOTIDE SEQUENCE [LARGE SCALE GENOMIC DNA]</scope>
    <source>
        <strain evidence="5 6">LKC15W</strain>
    </source>
</reference>
<gene>
    <name evidence="5" type="ORF">PQU98_16715</name>
</gene>
<dbReference type="InterPro" id="IPR011663">
    <property type="entry name" value="UTRA"/>
</dbReference>
<keyword evidence="3" id="KW-0804">Transcription</keyword>
<dbReference type="InterPro" id="IPR036388">
    <property type="entry name" value="WH-like_DNA-bd_sf"/>
</dbReference>
<evidence type="ECO:0000259" key="4">
    <source>
        <dbReference type="PROSITE" id="PS50949"/>
    </source>
</evidence>
<feature type="domain" description="HTH gntR-type" evidence="4">
    <location>
        <begin position="6"/>
        <end position="74"/>
    </location>
</feature>
<evidence type="ECO:0000256" key="3">
    <source>
        <dbReference type="ARBA" id="ARBA00023163"/>
    </source>
</evidence>
<dbReference type="InterPro" id="IPR050679">
    <property type="entry name" value="Bact_HTH_transcr_reg"/>
</dbReference>
<dbReference type="PANTHER" id="PTHR44846:SF16">
    <property type="entry name" value="TRANSCRIPTIONAL REGULATOR PHNF-RELATED"/>
    <property type="match status" value="1"/>
</dbReference>
<organism evidence="5 6">
    <name type="scientific">Asticcacaulis machinosus</name>
    <dbReference type="NCBI Taxonomy" id="2984211"/>
    <lineage>
        <taxon>Bacteria</taxon>
        <taxon>Pseudomonadati</taxon>
        <taxon>Pseudomonadota</taxon>
        <taxon>Alphaproteobacteria</taxon>
        <taxon>Caulobacterales</taxon>
        <taxon>Caulobacteraceae</taxon>
        <taxon>Asticcacaulis</taxon>
    </lineage>
</organism>
<dbReference type="Gene3D" id="3.40.1410.10">
    <property type="entry name" value="Chorismate lyase-like"/>
    <property type="match status" value="1"/>
</dbReference>
<dbReference type="Pfam" id="PF00392">
    <property type="entry name" value="GntR"/>
    <property type="match status" value="1"/>
</dbReference>
<sequence length="236" mass="26532">MTSPSMPLHIRIRRDLENQIRSGVLTPGSKIAYEHELMITYDCSRMTVNKAMSALSAAGLIERRKRAGTFVKLPRLDSTVIDIPDIQIDITARGEAYGFQLIDRRVRTAVTLKERELAGEDGRVLSLTGLHLASGKPLAVEERLINLVAVPEAETVDFSHLSPGHWLLEAVPWTQVENEISATDADIELTRRLGIEKGLACLVLDRRTWRGTERITTVRQTYDGTRYRLIARFDQA</sequence>
<dbReference type="InterPro" id="IPR000524">
    <property type="entry name" value="Tscrpt_reg_HTH_GntR"/>
</dbReference>
<dbReference type="Proteomes" id="UP001218579">
    <property type="component" value="Unassembled WGS sequence"/>
</dbReference>
<dbReference type="SMART" id="SM00866">
    <property type="entry name" value="UTRA"/>
    <property type="match status" value="1"/>
</dbReference>
<keyword evidence="1" id="KW-0805">Transcription regulation</keyword>
<dbReference type="SMART" id="SM00345">
    <property type="entry name" value="HTH_GNTR"/>
    <property type="match status" value="1"/>
</dbReference>
<evidence type="ECO:0000313" key="5">
    <source>
        <dbReference type="EMBL" id="MDC7677789.1"/>
    </source>
</evidence>
<keyword evidence="6" id="KW-1185">Reference proteome</keyword>